<proteinExistence type="predicted"/>
<feature type="transmembrane region" description="Helical" evidence="1">
    <location>
        <begin position="75"/>
        <end position="100"/>
    </location>
</feature>
<dbReference type="AlphaFoldDB" id="A0A7C0U2H8"/>
<gene>
    <name evidence="2" type="ORF">ENG63_05325</name>
</gene>
<evidence type="ECO:0000313" key="2">
    <source>
        <dbReference type="EMBL" id="HDD44264.1"/>
    </source>
</evidence>
<name>A0A7C0U2H8_DESA2</name>
<sequence>MAQAVTSTTGGVGTLATITGLLVCFYIVYQVLAKKNREIAKKVIGLRGLTPAIILAIMAFIPATAMAVFGPAEAFVTAIFSVLIAAFVGYIAAWGILYICDLFQPEILPD</sequence>
<dbReference type="Proteomes" id="UP000886289">
    <property type="component" value="Unassembled WGS sequence"/>
</dbReference>
<keyword evidence="1" id="KW-0812">Transmembrane</keyword>
<feature type="transmembrane region" description="Helical" evidence="1">
    <location>
        <begin position="44"/>
        <end position="69"/>
    </location>
</feature>
<keyword evidence="1" id="KW-0472">Membrane</keyword>
<accession>A0A7C0U2H8</accession>
<comment type="caution">
    <text evidence="2">The sequence shown here is derived from an EMBL/GenBank/DDBJ whole genome shotgun (WGS) entry which is preliminary data.</text>
</comment>
<evidence type="ECO:0000256" key="1">
    <source>
        <dbReference type="SAM" id="Phobius"/>
    </source>
</evidence>
<organism evidence="2">
    <name type="scientific">Desulfofervidus auxilii</name>
    <dbReference type="NCBI Taxonomy" id="1621989"/>
    <lineage>
        <taxon>Bacteria</taxon>
        <taxon>Pseudomonadati</taxon>
        <taxon>Thermodesulfobacteriota</taxon>
        <taxon>Candidatus Desulfofervidia</taxon>
        <taxon>Candidatus Desulfofervidales</taxon>
        <taxon>Candidatus Desulfofervidaceae</taxon>
        <taxon>Candidatus Desulfofervidus</taxon>
    </lineage>
</organism>
<dbReference type="EMBL" id="DRBS01000206">
    <property type="protein sequence ID" value="HDD44264.1"/>
    <property type="molecule type" value="Genomic_DNA"/>
</dbReference>
<feature type="transmembrane region" description="Helical" evidence="1">
    <location>
        <begin position="12"/>
        <end position="32"/>
    </location>
</feature>
<keyword evidence="1" id="KW-1133">Transmembrane helix</keyword>
<reference evidence="2" key="1">
    <citation type="journal article" date="2020" name="mSystems">
        <title>Genome- and Community-Level Interaction Insights into Carbon Utilization and Element Cycling Functions of Hydrothermarchaeota in Hydrothermal Sediment.</title>
        <authorList>
            <person name="Zhou Z."/>
            <person name="Liu Y."/>
            <person name="Xu W."/>
            <person name="Pan J."/>
            <person name="Luo Z.H."/>
            <person name="Li M."/>
        </authorList>
    </citation>
    <scope>NUCLEOTIDE SEQUENCE [LARGE SCALE GENOMIC DNA]</scope>
    <source>
        <strain evidence="2">HyVt-233</strain>
    </source>
</reference>
<protein>
    <submittedName>
        <fullName evidence="2">Uncharacterized protein</fullName>
    </submittedName>
</protein>